<accession>A0A5S3V1W5</accession>
<dbReference type="OrthoDB" id="6316217at2"/>
<evidence type="ECO:0000256" key="1">
    <source>
        <dbReference type="SAM" id="Phobius"/>
    </source>
</evidence>
<comment type="caution">
    <text evidence="2">The sequence shown here is derived from an EMBL/GenBank/DDBJ whole genome shotgun (WGS) entry which is preliminary data.</text>
</comment>
<reference evidence="3" key="2">
    <citation type="submission" date="2019-06" db="EMBL/GenBank/DDBJ databases">
        <title>Co-occurence of chitin degradation, pigmentation and bioactivity in marine Pseudoalteromonas.</title>
        <authorList>
            <person name="Sonnenschein E.C."/>
            <person name="Bech P.K."/>
        </authorList>
    </citation>
    <scope>NUCLEOTIDE SEQUENCE [LARGE SCALE GENOMIC DNA]</scope>
    <source>
        <strain evidence="3">S3790</strain>
    </source>
</reference>
<sequence>MWADLWDGIVETAGDVGNSVLNAAVEIEKEKARQPDVLKAKEPVKTKLADGTTMVAKPVVAPLINQNTLLIGGGILTAIVVVFLVARK</sequence>
<dbReference type="Proteomes" id="UP000307217">
    <property type="component" value="Unassembled WGS sequence"/>
</dbReference>
<keyword evidence="1" id="KW-0812">Transmembrane</keyword>
<evidence type="ECO:0000313" key="2">
    <source>
        <dbReference type="EMBL" id="TMO64436.1"/>
    </source>
</evidence>
<name>A0A5S3V1W5_9GAMM</name>
<gene>
    <name evidence="2" type="ORF">CWC19_18365</name>
</gene>
<organism evidence="2 3">
    <name type="scientific">Pseudoalteromonas aurantia</name>
    <dbReference type="NCBI Taxonomy" id="43654"/>
    <lineage>
        <taxon>Bacteria</taxon>
        <taxon>Pseudomonadati</taxon>
        <taxon>Pseudomonadota</taxon>
        <taxon>Gammaproteobacteria</taxon>
        <taxon>Alteromonadales</taxon>
        <taxon>Pseudoalteromonadaceae</taxon>
        <taxon>Pseudoalteromonas</taxon>
    </lineage>
</organism>
<keyword evidence="1" id="KW-1133">Transmembrane helix</keyword>
<dbReference type="EMBL" id="PNBX01000106">
    <property type="protein sequence ID" value="TMO64436.1"/>
    <property type="molecule type" value="Genomic_DNA"/>
</dbReference>
<feature type="transmembrane region" description="Helical" evidence="1">
    <location>
        <begin position="68"/>
        <end position="86"/>
    </location>
</feature>
<evidence type="ECO:0000313" key="3">
    <source>
        <dbReference type="Proteomes" id="UP000307217"/>
    </source>
</evidence>
<dbReference type="RefSeq" id="WP_138593296.1">
    <property type="nucleotide sequence ID" value="NZ_PNBX01000106.1"/>
</dbReference>
<reference evidence="2 3" key="1">
    <citation type="submission" date="2018-01" db="EMBL/GenBank/DDBJ databases">
        <authorList>
            <person name="Paulsen S."/>
            <person name="Gram L.K."/>
        </authorList>
    </citation>
    <scope>NUCLEOTIDE SEQUENCE [LARGE SCALE GENOMIC DNA]</scope>
    <source>
        <strain evidence="2 3">S3790</strain>
    </source>
</reference>
<protein>
    <submittedName>
        <fullName evidence="2">Uncharacterized protein</fullName>
    </submittedName>
</protein>
<keyword evidence="1" id="KW-0472">Membrane</keyword>
<proteinExistence type="predicted"/>
<dbReference type="AlphaFoldDB" id="A0A5S3V1W5"/>